<dbReference type="Pfam" id="PF00653">
    <property type="entry name" value="BIR"/>
    <property type="match status" value="2"/>
</dbReference>
<organism evidence="4 5">
    <name type="scientific">Thielaviopsis punctulata</name>
    <dbReference type="NCBI Taxonomy" id="72032"/>
    <lineage>
        <taxon>Eukaryota</taxon>
        <taxon>Fungi</taxon>
        <taxon>Dikarya</taxon>
        <taxon>Ascomycota</taxon>
        <taxon>Pezizomycotina</taxon>
        <taxon>Sordariomycetes</taxon>
        <taxon>Hypocreomycetidae</taxon>
        <taxon>Microascales</taxon>
        <taxon>Ceratocystidaceae</taxon>
        <taxon>Thielaviopsis</taxon>
    </lineage>
</organism>
<keyword evidence="5" id="KW-1185">Reference proteome</keyword>
<feature type="compositionally biased region" description="Low complexity" evidence="3">
    <location>
        <begin position="373"/>
        <end position="398"/>
    </location>
</feature>
<dbReference type="SUPFAM" id="SSF57924">
    <property type="entry name" value="Inhibitor of apoptosis (IAP) repeat"/>
    <property type="match status" value="2"/>
</dbReference>
<dbReference type="EMBL" id="LAEV01000350">
    <property type="protein sequence ID" value="KKA30615.1"/>
    <property type="molecule type" value="Genomic_DNA"/>
</dbReference>
<evidence type="ECO:0008006" key="6">
    <source>
        <dbReference type="Google" id="ProtNLM"/>
    </source>
</evidence>
<comment type="caution">
    <text evidence="4">The sequence shown here is derived from an EMBL/GenBank/DDBJ whole genome shotgun (WGS) entry which is preliminary data.</text>
</comment>
<dbReference type="PROSITE" id="PS50143">
    <property type="entry name" value="BIR_REPEAT_2"/>
    <property type="match status" value="2"/>
</dbReference>
<protein>
    <recommendedName>
        <fullName evidence="6">BIR-domain-containing protein</fullName>
    </recommendedName>
</protein>
<feature type="compositionally biased region" description="Low complexity" evidence="3">
    <location>
        <begin position="618"/>
        <end position="630"/>
    </location>
</feature>
<feature type="region of interest" description="Disordered" evidence="3">
    <location>
        <begin position="563"/>
        <end position="699"/>
    </location>
</feature>
<reference evidence="4 5" key="1">
    <citation type="submission" date="2015-03" db="EMBL/GenBank/DDBJ databases">
        <authorList>
            <person name="Radwan O."/>
            <person name="Al-Naeli F.A."/>
            <person name="Rendon G.A."/>
            <person name="Fields C."/>
        </authorList>
    </citation>
    <scope>NUCLEOTIDE SEQUENCE [LARGE SCALE GENOMIC DNA]</scope>
    <source>
        <strain evidence="4">CR-DP1</strain>
    </source>
</reference>
<keyword evidence="1" id="KW-0479">Metal-binding</keyword>
<dbReference type="PANTHER" id="PTHR46771">
    <property type="entry name" value="DETERIN"/>
    <property type="match status" value="1"/>
</dbReference>
<feature type="region of interest" description="Disordered" evidence="3">
    <location>
        <begin position="228"/>
        <end position="275"/>
    </location>
</feature>
<dbReference type="GO" id="GO:0046872">
    <property type="term" value="F:metal ion binding"/>
    <property type="evidence" value="ECO:0007669"/>
    <property type="project" value="UniProtKB-KW"/>
</dbReference>
<feature type="region of interest" description="Disordered" evidence="3">
    <location>
        <begin position="202"/>
        <end position="221"/>
    </location>
</feature>
<dbReference type="Proteomes" id="UP000033483">
    <property type="component" value="Unassembled WGS sequence"/>
</dbReference>
<feature type="compositionally biased region" description="Basic residues" evidence="3">
    <location>
        <begin position="245"/>
        <end position="260"/>
    </location>
</feature>
<accession>A0A0F4ZK74</accession>
<dbReference type="AlphaFoldDB" id="A0A0F4ZK74"/>
<feature type="compositionally biased region" description="Polar residues" evidence="3">
    <location>
        <begin position="347"/>
        <end position="357"/>
    </location>
</feature>
<sequence>MVCHVDFVTYDARLASFTNPKRRAAGTNGRAGKVMRWPHASIRPEDMAASGMFFDPAATNPDHTICFHCGKGLDGWEAGDNPFNEHLKHSRSCGWAILVAAEYAIDGYDELDPLDPGLVAARKETFEGVWPHENSKGWKCKSKQLVDSGWVYTPTLESSDMATCLYCGLAVDGWEPNDKPIHEHESRSANCPFILALKRSKRQRGKASSASTSSSTISIQSNTSMAMSADADDSLMSTVSTTSKRPMRTKKTTTRTRNTRAKKEESVEPESMQIVDAPMTDSEVLPTSAGFLVPDIESGYTSEQAESSSKRGSARGRKRVSEAMEGAAMTEAEAPAPKKNTRKRADSTGSIMSQASSIFMPEPVKKSSRKKAVAASSAAVQRPRSRSSRGSSNASFMSAISNSQGPSYDDQIPDDDELDKQLEADLERFTDEDDIDVSADCDAERRSRLRANNSKNSSLVSERAQTSLPGTNNYAMFDPNPHVSEEVIREELEAMEIDAQTQIQAEAEATVNVEAEVSKPVPEAMTQNSIKVSTPAELELGPLTRYKTDSEPLTVKKVRKTAKATKAKAAKNVKPDEEPVTAKDETSRHSAQSASMAAQRFYEEEDELAGSVSRMSNSVSKGTSSTAGTTKKLKSKSSGRLMNSQGSNSATTVKTGGRMTDDDELEAPLPKKKSTGTKQTASSKLGASSATGSSKPGTSLTASLFTASGTVIKKKSASKASIVDIASANAVFMPPEPTLEAEEELEPVARLEKHGEHHYRNAEPASYKGGFSVQHEDDHEEETHVPFKDLDDEPMHLVQRQATPEISGNIFRRAPQPATPIVLRTSPKTIRHFFSSSPQSEEPTLVSPLVSIPASLAMKPQTNATTTSTTKAISPVPEVPMVVATPVKGIAGPGDSTTPVDTPVAAAAAAIASCPPAASPVIATPAVAAHVVATPVAVTPVTATASAATPAVMVQGMSVSTTAVAQHNASNVSEPSPTSTAAHAYAGAPVSPTTYAATAAAPSPTVAAAAAAAATATAPTPRKAPDSEAGSPVKQNMISNLQTDMPWPGMDVEALFDEFVDKDIEASASGTSAWAHLLEGGELTDAEKEMTVEEWIYHNAAMAEKKMRHECETMVSRFESEGNKAIRTLEGLVTD</sequence>
<gene>
    <name evidence="4" type="ORF">TD95_000833</name>
</gene>
<keyword evidence="2" id="KW-0862">Zinc</keyword>
<evidence type="ECO:0000256" key="3">
    <source>
        <dbReference type="SAM" id="MobiDB-lite"/>
    </source>
</evidence>
<dbReference type="Gene3D" id="1.10.1170.10">
    <property type="entry name" value="Inhibitor Of Apoptosis Protein (2mihbC-IAP-1), Chain A"/>
    <property type="match status" value="2"/>
</dbReference>
<feature type="compositionally biased region" description="Polar residues" evidence="3">
    <location>
        <begin position="676"/>
        <end position="699"/>
    </location>
</feature>
<name>A0A0F4ZK74_9PEZI</name>
<dbReference type="InterPro" id="IPR051190">
    <property type="entry name" value="Baculoviral_IAP"/>
</dbReference>
<dbReference type="CDD" id="cd00022">
    <property type="entry name" value="BIR"/>
    <property type="match status" value="2"/>
</dbReference>
<dbReference type="PANTHER" id="PTHR46771:SF5">
    <property type="entry name" value="DETERIN"/>
    <property type="match status" value="1"/>
</dbReference>
<feature type="region of interest" description="Disordered" evidence="3">
    <location>
        <begin position="299"/>
        <end position="420"/>
    </location>
</feature>
<feature type="compositionally biased region" description="Basic and acidic residues" evidence="3">
    <location>
        <begin position="573"/>
        <end position="588"/>
    </location>
</feature>
<feature type="compositionally biased region" description="Low complexity" evidence="3">
    <location>
        <begin position="207"/>
        <end position="221"/>
    </location>
</feature>
<feature type="compositionally biased region" description="Low complexity" evidence="3">
    <location>
        <begin position="323"/>
        <end position="337"/>
    </location>
</feature>
<evidence type="ECO:0000256" key="1">
    <source>
        <dbReference type="ARBA" id="ARBA00022723"/>
    </source>
</evidence>
<dbReference type="OrthoDB" id="2196114at2759"/>
<feature type="compositionally biased region" description="Polar residues" evidence="3">
    <location>
        <begin position="640"/>
        <end position="654"/>
    </location>
</feature>
<evidence type="ECO:0000313" key="5">
    <source>
        <dbReference type="Proteomes" id="UP000033483"/>
    </source>
</evidence>
<evidence type="ECO:0000256" key="2">
    <source>
        <dbReference type="ARBA" id="ARBA00022833"/>
    </source>
</evidence>
<dbReference type="SMART" id="SM00238">
    <property type="entry name" value="BIR"/>
    <property type="match status" value="2"/>
</dbReference>
<dbReference type="InterPro" id="IPR001370">
    <property type="entry name" value="BIR_rpt"/>
</dbReference>
<evidence type="ECO:0000313" key="4">
    <source>
        <dbReference type="EMBL" id="KKA30615.1"/>
    </source>
</evidence>
<proteinExistence type="predicted"/>